<keyword evidence="4" id="KW-1185">Reference proteome</keyword>
<reference evidence="3 4" key="1">
    <citation type="journal article" date="2024" name="Curr. Microbiol.">
        <title>Luteibacter sahnii sp. nov., A Novel Yellow-Colored Xanthomonadin Pigment Producing Probiotic Bacterium from Healthy Rice Seed Microbiome.</title>
        <authorList>
            <person name="Jaiswal G."/>
            <person name="Rana R."/>
            <person name="Nayak P.K."/>
            <person name="Chouhan R."/>
            <person name="Gandhi S.G."/>
            <person name="Patel H.K."/>
            <person name="Patil P.B."/>
        </authorList>
    </citation>
    <scope>NUCLEOTIDE SEQUENCE [LARGE SCALE GENOMIC DNA]</scope>
    <source>
        <strain evidence="3 4">PPL201</strain>
    </source>
</reference>
<proteinExistence type="predicted"/>
<protein>
    <submittedName>
        <fullName evidence="3">Energy transducer TonB</fullName>
    </submittedName>
</protein>
<evidence type="ECO:0000259" key="2">
    <source>
        <dbReference type="PROSITE" id="PS52015"/>
    </source>
</evidence>
<feature type="signal peptide" evidence="1">
    <location>
        <begin position="1"/>
        <end position="21"/>
    </location>
</feature>
<evidence type="ECO:0000256" key="1">
    <source>
        <dbReference type="SAM" id="SignalP"/>
    </source>
</evidence>
<keyword evidence="1" id="KW-0732">Signal</keyword>
<organism evidence="3 4">
    <name type="scientific">Luteibacter sahnii</name>
    <dbReference type="NCBI Taxonomy" id="3021977"/>
    <lineage>
        <taxon>Bacteria</taxon>
        <taxon>Pseudomonadati</taxon>
        <taxon>Pseudomonadota</taxon>
        <taxon>Gammaproteobacteria</taxon>
        <taxon>Lysobacterales</taxon>
        <taxon>Rhodanobacteraceae</taxon>
        <taxon>Luteibacter</taxon>
    </lineage>
</organism>
<dbReference type="PROSITE" id="PS52015">
    <property type="entry name" value="TONB_CTD"/>
    <property type="match status" value="1"/>
</dbReference>
<evidence type="ECO:0000313" key="3">
    <source>
        <dbReference type="EMBL" id="MDF4023529.1"/>
    </source>
</evidence>
<sequence length="284" mass="30362">MKGRQWVWGSVALAMAGLAMAAGPGAARKRAEASMVITGDIAVAPDGHVTGYTLDKQEKIPEGIATLIGRSAPRWRFRPVERDGQAVAARAHMSLRIVAKRESPESDAYVARIAGASFGEDNGDTERLTYAERSPPAYPMNAASAGVFGTVYLVLRVGHDGKVQDAAVEQVNLGVAASDNDMKVWRKVLAMPALHAARSWTFHPPTQGVHANDPTYVARVPVSYQLSRGARPDDAYGTWQAYVPGPKEPVTWLKDDGSTADALPDDGLYLVNSGLTLTTPIENG</sequence>
<dbReference type="EMBL" id="JARJJS010000001">
    <property type="protein sequence ID" value="MDF4023529.1"/>
    <property type="molecule type" value="Genomic_DNA"/>
</dbReference>
<gene>
    <name evidence="3" type="ORF">P3W24_00885</name>
</gene>
<dbReference type="Proteomes" id="UP001528850">
    <property type="component" value="Unassembled WGS sequence"/>
</dbReference>
<dbReference type="RefSeq" id="WP_320551019.1">
    <property type="nucleotide sequence ID" value="NZ_JAQLOK010000002.1"/>
</dbReference>
<accession>A0ABT6B5Y5</accession>
<dbReference type="InterPro" id="IPR037682">
    <property type="entry name" value="TonB_C"/>
</dbReference>
<name>A0ABT6B5Y5_9GAMM</name>
<dbReference type="SUPFAM" id="SSF74653">
    <property type="entry name" value="TolA/TonB C-terminal domain"/>
    <property type="match status" value="1"/>
</dbReference>
<evidence type="ECO:0000313" key="4">
    <source>
        <dbReference type="Proteomes" id="UP001528850"/>
    </source>
</evidence>
<comment type="caution">
    <text evidence="3">The sequence shown here is derived from an EMBL/GenBank/DDBJ whole genome shotgun (WGS) entry which is preliminary data.</text>
</comment>
<feature type="domain" description="TonB C-terminal" evidence="2">
    <location>
        <begin position="123"/>
        <end position="233"/>
    </location>
</feature>
<feature type="chain" id="PRO_5045368853" evidence="1">
    <location>
        <begin position="22"/>
        <end position="284"/>
    </location>
</feature>
<dbReference type="Gene3D" id="3.30.1150.10">
    <property type="match status" value="1"/>
</dbReference>